<dbReference type="EMBL" id="CP089984">
    <property type="protein sequence ID" value="WXB16424.1"/>
    <property type="molecule type" value="Genomic_DNA"/>
</dbReference>
<dbReference type="PROSITE" id="PS51257">
    <property type="entry name" value="PROKAR_LIPOPROTEIN"/>
    <property type="match status" value="1"/>
</dbReference>
<evidence type="ECO:0000313" key="4">
    <source>
        <dbReference type="Proteomes" id="UP001370348"/>
    </source>
</evidence>
<dbReference type="InterPro" id="IPR001258">
    <property type="entry name" value="NHL_repeat"/>
</dbReference>
<dbReference type="PANTHER" id="PTHR13833">
    <property type="match status" value="1"/>
</dbReference>
<dbReference type="SUPFAM" id="SSF101898">
    <property type="entry name" value="NHL repeat"/>
    <property type="match status" value="2"/>
</dbReference>
<dbReference type="Proteomes" id="UP001370348">
    <property type="component" value="Chromosome"/>
</dbReference>
<evidence type="ECO:0000313" key="3">
    <source>
        <dbReference type="EMBL" id="WXB16424.1"/>
    </source>
</evidence>
<evidence type="ECO:0008006" key="5">
    <source>
        <dbReference type="Google" id="ProtNLM"/>
    </source>
</evidence>
<keyword evidence="2" id="KW-0732">Signal</keyword>
<reference evidence="3 4" key="1">
    <citation type="submission" date="2021-12" db="EMBL/GenBank/DDBJ databases">
        <title>Discovery of the Pendulisporaceae a myxobacterial family with distinct sporulation behavior and unique specialized metabolism.</title>
        <authorList>
            <person name="Garcia R."/>
            <person name="Popoff A."/>
            <person name="Bader C.D."/>
            <person name="Loehr J."/>
            <person name="Walesch S."/>
            <person name="Walt C."/>
            <person name="Boldt J."/>
            <person name="Bunk B."/>
            <person name="Haeckl F.J.F.P.J."/>
            <person name="Gunesch A.P."/>
            <person name="Birkelbach J."/>
            <person name="Nuebel U."/>
            <person name="Pietschmann T."/>
            <person name="Bach T."/>
            <person name="Mueller R."/>
        </authorList>
    </citation>
    <scope>NUCLEOTIDE SEQUENCE [LARGE SCALE GENOMIC DNA]</scope>
    <source>
        <strain evidence="3 4">MSr11954</strain>
    </source>
</reference>
<dbReference type="RefSeq" id="WP_394826049.1">
    <property type="nucleotide sequence ID" value="NZ_CP089984.1"/>
</dbReference>
<feature type="signal peptide" evidence="2">
    <location>
        <begin position="1"/>
        <end position="18"/>
    </location>
</feature>
<dbReference type="InterPro" id="IPR011042">
    <property type="entry name" value="6-blade_b-propeller_TolB-like"/>
</dbReference>
<accession>A0ABZ2M3Q3</accession>
<gene>
    <name evidence="3" type="ORF">LZC94_03900</name>
</gene>
<dbReference type="PANTHER" id="PTHR13833:SF71">
    <property type="entry name" value="NHL DOMAIN-CONTAINING PROTEIN"/>
    <property type="match status" value="1"/>
</dbReference>
<evidence type="ECO:0000256" key="2">
    <source>
        <dbReference type="SAM" id="SignalP"/>
    </source>
</evidence>
<proteinExistence type="predicted"/>
<dbReference type="Gene3D" id="2.120.10.30">
    <property type="entry name" value="TolB, C-terminal domain"/>
    <property type="match status" value="6"/>
</dbReference>
<keyword evidence="1" id="KW-0677">Repeat</keyword>
<organism evidence="3 4">
    <name type="scientific">Pendulispora albinea</name>
    <dbReference type="NCBI Taxonomy" id="2741071"/>
    <lineage>
        <taxon>Bacteria</taxon>
        <taxon>Pseudomonadati</taxon>
        <taxon>Myxococcota</taxon>
        <taxon>Myxococcia</taxon>
        <taxon>Myxococcales</taxon>
        <taxon>Sorangiineae</taxon>
        <taxon>Pendulisporaceae</taxon>
        <taxon>Pendulispora</taxon>
    </lineage>
</organism>
<sequence length="717" mass="73319">MRTIRAIRFLMLSNLVLASCSDGSGARSDSTVASSRSKALSAHAADETELAVLAGGIGGRGNADGTGAEARFYEPVGMAFDGAGNVYVADDANNVVRKIVLATGEVSTIAGSSWDPPGSADGVGQAARLDGPRGVAADGAGNLYVSDGHNSTIRKIVLATGEVSTFAGAAREPGYADGIGRAARFHGVDGLAIDTSGNLYVSEMLNHTIRKIVLATAEVSTFAGSAGNHGSADGVGSAARFYGADGLAIDTSGNLYVADSYNDTIRKIVIATRKVTTLAGAAGKSGRTNGIGSAARFSEPSGLAIDPSGRLFVTEHWNGQVRSIDLGTARVSTFAGSGDDAVVDGTGRGASFGWPHGIVADGSGHLYVTENRHHAVRTISVASAEVTTFAGRPTTEGHADGVGPAARFFESNAMVADGAGNVYIADTMNEVIRKMVLATGEVTTIAGSPKRTGAADGTGANARFYSPEGIALDGGNLYVADAFNNTIRKIDLATNAVVTIAGSPDYGGSVDGIGLQARFAHPHAIVNDGSGHLYVTDSFGDTVRAIDIATVQVTTLAGTAGQYGSQDGIGPQARFNWINGLAADLAGHLYVSDRENHTIRKIDIATAAVSTLAGSPGEHELVDGVGGAARFRRPAELTIDASGRLFVADEENSAIRAIDPATASVSTLAGQRGARKVRLGTLPTTLNHPRALLALGDGQLLFTDENAILTVRTKTAP</sequence>
<feature type="chain" id="PRO_5045073799" description="NHL repeat-containing protein" evidence="2">
    <location>
        <begin position="19"/>
        <end position="717"/>
    </location>
</feature>
<dbReference type="Pfam" id="PF01436">
    <property type="entry name" value="NHL"/>
    <property type="match status" value="3"/>
</dbReference>
<protein>
    <recommendedName>
        <fullName evidence="5">NHL repeat-containing protein</fullName>
    </recommendedName>
</protein>
<keyword evidence="4" id="KW-1185">Reference proteome</keyword>
<evidence type="ECO:0000256" key="1">
    <source>
        <dbReference type="ARBA" id="ARBA00022737"/>
    </source>
</evidence>
<name>A0ABZ2M3Q3_9BACT</name>